<dbReference type="PANTHER" id="PTHR34388:SF1">
    <property type="entry name" value="DNA POLYMERASE III SUBUNIT DELTA"/>
    <property type="match status" value="1"/>
</dbReference>
<dbReference type="InterPro" id="IPR008921">
    <property type="entry name" value="DNA_pol3_clamp-load_cplx_C"/>
</dbReference>
<accession>A0A235BN01</accession>
<organism evidence="10 11">
    <name type="scientific">candidate division WOR-3 bacterium JGI_Cruoil_03_51_56</name>
    <dbReference type="NCBI Taxonomy" id="1973747"/>
    <lineage>
        <taxon>Bacteria</taxon>
        <taxon>Bacteria division WOR-3</taxon>
    </lineage>
</organism>
<dbReference type="Proteomes" id="UP000215559">
    <property type="component" value="Unassembled WGS sequence"/>
</dbReference>
<dbReference type="GO" id="GO:0003887">
    <property type="term" value="F:DNA-directed DNA polymerase activity"/>
    <property type="evidence" value="ECO:0007669"/>
    <property type="project" value="UniProtKB-KW"/>
</dbReference>
<dbReference type="SUPFAM" id="SSF48019">
    <property type="entry name" value="post-AAA+ oligomerization domain-like"/>
    <property type="match status" value="1"/>
</dbReference>
<evidence type="ECO:0000256" key="6">
    <source>
        <dbReference type="ARBA" id="ARBA00022932"/>
    </source>
</evidence>
<dbReference type="EMBL" id="NOZP01000188">
    <property type="protein sequence ID" value="OYD13843.1"/>
    <property type="molecule type" value="Genomic_DNA"/>
</dbReference>
<dbReference type="GO" id="GO:0009360">
    <property type="term" value="C:DNA polymerase III complex"/>
    <property type="evidence" value="ECO:0007669"/>
    <property type="project" value="InterPro"/>
</dbReference>
<dbReference type="NCBIfam" id="TIGR01128">
    <property type="entry name" value="holA"/>
    <property type="match status" value="1"/>
</dbReference>
<evidence type="ECO:0000313" key="10">
    <source>
        <dbReference type="EMBL" id="OYD13843.1"/>
    </source>
</evidence>
<dbReference type="Gene3D" id="3.40.50.300">
    <property type="entry name" value="P-loop containing nucleotide triphosphate hydrolases"/>
    <property type="match status" value="1"/>
</dbReference>
<evidence type="ECO:0000313" key="11">
    <source>
        <dbReference type="Proteomes" id="UP000215559"/>
    </source>
</evidence>
<evidence type="ECO:0000259" key="9">
    <source>
        <dbReference type="Pfam" id="PF06144"/>
    </source>
</evidence>
<dbReference type="Pfam" id="PF06144">
    <property type="entry name" value="DNA_pol3_delta"/>
    <property type="match status" value="1"/>
</dbReference>
<gene>
    <name evidence="10" type="primary">holA</name>
    <name evidence="10" type="ORF">CH330_10000</name>
</gene>
<dbReference type="Gene3D" id="1.20.272.10">
    <property type="match status" value="1"/>
</dbReference>
<evidence type="ECO:0000256" key="8">
    <source>
        <dbReference type="ARBA" id="ARBA00049244"/>
    </source>
</evidence>
<evidence type="ECO:0000256" key="1">
    <source>
        <dbReference type="ARBA" id="ARBA00012417"/>
    </source>
</evidence>
<name>A0A235BN01_UNCW3</name>
<dbReference type="EC" id="2.7.7.7" evidence="1"/>
<keyword evidence="4" id="KW-0548">Nucleotidyltransferase</keyword>
<reference evidence="10 11" key="1">
    <citation type="submission" date="2017-07" db="EMBL/GenBank/DDBJ databases">
        <title>Recovery of genomes from metagenomes via a dereplication, aggregation, and scoring strategy.</title>
        <authorList>
            <person name="Sieber C.M."/>
            <person name="Probst A.J."/>
            <person name="Sharrar A."/>
            <person name="Thomas B.C."/>
            <person name="Hess M."/>
            <person name="Tringe S.G."/>
            <person name="Banfield J.F."/>
        </authorList>
    </citation>
    <scope>NUCLEOTIDE SEQUENCE [LARGE SCALE GENOMIC DNA]</scope>
    <source>
        <strain evidence="10">JGI_Cruoil_03_51_56</strain>
    </source>
</reference>
<evidence type="ECO:0000256" key="2">
    <source>
        <dbReference type="ARBA" id="ARBA00017703"/>
    </source>
</evidence>
<evidence type="ECO:0000256" key="4">
    <source>
        <dbReference type="ARBA" id="ARBA00022695"/>
    </source>
</evidence>
<proteinExistence type="inferred from homology"/>
<dbReference type="InterPro" id="IPR027417">
    <property type="entry name" value="P-loop_NTPase"/>
</dbReference>
<comment type="caution">
    <text evidence="10">The sequence shown here is derived from an EMBL/GenBank/DDBJ whole genome shotgun (WGS) entry which is preliminary data.</text>
</comment>
<dbReference type="AlphaFoldDB" id="A0A235BN01"/>
<sequence>MWQSKGKSGRLVLASVNKGRFEPVYILLGEDSILVDEIINRLKKRVISPAFEPFDFDLFQADEIIVERMQEQFRQPPVGSERRLVVIKGITRQGKKGPIYTSLQKNGTAKLLEMLVKVPETTTVVVTGIEKPEFTRLISKTGLTRFLVEVGQPKESGLASLIQQWAKEQGISLTPDAGHLLIEIAGQNTATLKGEVEKLATCFDKGEVSVDAVRELAGASRVFHLKEYVDKVLMRDVTGALEILCRLEDWGEAVPKIVAWLTNGFLDLAAAKAGVLSRYARQRIESATEKWRNSHEVNQCLQQLYELDRAFVSGKPEPFARLEVFTHCIGCGSSEDYCGLYLDDKKWDLCMRSRLRRKNERT</sequence>
<feature type="domain" description="DNA polymerase III delta N-terminal" evidence="9">
    <location>
        <begin position="25"/>
        <end position="133"/>
    </location>
</feature>
<dbReference type="InterPro" id="IPR005790">
    <property type="entry name" value="DNA_polIII_delta"/>
</dbReference>
<dbReference type="SUPFAM" id="SSF52540">
    <property type="entry name" value="P-loop containing nucleoside triphosphate hydrolases"/>
    <property type="match status" value="1"/>
</dbReference>
<keyword evidence="5" id="KW-0235">DNA replication</keyword>
<dbReference type="GO" id="GO:0003677">
    <property type="term" value="F:DNA binding"/>
    <property type="evidence" value="ECO:0007669"/>
    <property type="project" value="InterPro"/>
</dbReference>
<evidence type="ECO:0000256" key="3">
    <source>
        <dbReference type="ARBA" id="ARBA00022679"/>
    </source>
</evidence>
<dbReference type="GO" id="GO:0006261">
    <property type="term" value="P:DNA-templated DNA replication"/>
    <property type="evidence" value="ECO:0007669"/>
    <property type="project" value="TreeGrafter"/>
</dbReference>
<evidence type="ECO:0000256" key="7">
    <source>
        <dbReference type="ARBA" id="ARBA00034754"/>
    </source>
</evidence>
<protein>
    <recommendedName>
        <fullName evidence="2">DNA polymerase III subunit delta</fullName>
        <ecNumber evidence="1">2.7.7.7</ecNumber>
    </recommendedName>
</protein>
<comment type="catalytic activity">
    <reaction evidence="8">
        <text>DNA(n) + a 2'-deoxyribonucleoside 5'-triphosphate = DNA(n+1) + diphosphate</text>
        <dbReference type="Rhea" id="RHEA:22508"/>
        <dbReference type="Rhea" id="RHEA-COMP:17339"/>
        <dbReference type="Rhea" id="RHEA-COMP:17340"/>
        <dbReference type="ChEBI" id="CHEBI:33019"/>
        <dbReference type="ChEBI" id="CHEBI:61560"/>
        <dbReference type="ChEBI" id="CHEBI:173112"/>
        <dbReference type="EC" id="2.7.7.7"/>
    </reaction>
</comment>
<keyword evidence="6" id="KW-0239">DNA-directed DNA polymerase</keyword>
<comment type="similarity">
    <text evidence="7">Belongs to the DNA polymerase HolA subunit family.</text>
</comment>
<dbReference type="PANTHER" id="PTHR34388">
    <property type="entry name" value="DNA POLYMERASE III SUBUNIT DELTA"/>
    <property type="match status" value="1"/>
</dbReference>
<keyword evidence="3" id="KW-0808">Transferase</keyword>
<evidence type="ECO:0000256" key="5">
    <source>
        <dbReference type="ARBA" id="ARBA00022705"/>
    </source>
</evidence>
<dbReference type="InterPro" id="IPR010372">
    <property type="entry name" value="DNA_pol3_delta_N"/>
</dbReference>
<dbReference type="Gene3D" id="1.10.8.60">
    <property type="match status" value="1"/>
</dbReference>